<gene>
    <name evidence="3" type="ORF">GMOD_00008796</name>
</gene>
<keyword evidence="4" id="KW-1185">Reference proteome</keyword>
<dbReference type="OrthoDB" id="5595379at2759"/>
<dbReference type="PANTHER" id="PTHR28125">
    <property type="entry name" value="MEIOTIC EXPRESSION UP-REGULATED PROTEIN 26"/>
    <property type="match status" value="1"/>
</dbReference>
<feature type="compositionally biased region" description="Polar residues" evidence="1">
    <location>
        <begin position="339"/>
        <end position="354"/>
    </location>
</feature>
<feature type="compositionally biased region" description="Low complexity" evidence="1">
    <location>
        <begin position="888"/>
        <end position="898"/>
    </location>
</feature>
<dbReference type="Pfam" id="PF14616">
    <property type="entry name" value="Rua1_C"/>
    <property type="match status" value="1"/>
</dbReference>
<organism evidence="3 4">
    <name type="scientific">Pyrenophora seminiperda CCB06</name>
    <dbReference type="NCBI Taxonomy" id="1302712"/>
    <lineage>
        <taxon>Eukaryota</taxon>
        <taxon>Fungi</taxon>
        <taxon>Dikarya</taxon>
        <taxon>Ascomycota</taxon>
        <taxon>Pezizomycotina</taxon>
        <taxon>Dothideomycetes</taxon>
        <taxon>Pleosporomycetidae</taxon>
        <taxon>Pleosporales</taxon>
        <taxon>Pleosporineae</taxon>
        <taxon>Pleosporaceae</taxon>
        <taxon>Pyrenophora</taxon>
    </lineage>
</organism>
<feature type="region of interest" description="Disordered" evidence="1">
    <location>
        <begin position="161"/>
        <end position="181"/>
    </location>
</feature>
<dbReference type="AlphaFoldDB" id="A0A3M7M629"/>
<feature type="region of interest" description="Disordered" evidence="1">
    <location>
        <begin position="363"/>
        <end position="398"/>
    </location>
</feature>
<feature type="compositionally biased region" description="Basic and acidic residues" evidence="1">
    <location>
        <begin position="8"/>
        <end position="18"/>
    </location>
</feature>
<protein>
    <recommendedName>
        <fullName evidence="2">Transcription regulator Rua1 C-terminal domain-containing protein</fullName>
    </recommendedName>
</protein>
<name>A0A3M7M629_9PLEO</name>
<feature type="compositionally biased region" description="Pro residues" evidence="1">
    <location>
        <begin position="168"/>
        <end position="178"/>
    </location>
</feature>
<sequence>MPLGRPGHRAESSDDKRIPGIPPLSSALGRYRGRISLAKGEKAGNGAVDAGRTVGRSPPWPCVKSVSAMSRRGKEALTQPLPSSSPNTRHRRRHNPRPQSAAPVRWIARSTEVVDQETPCCPVVVIAARTASSMSTPPPQQHGGTPCAAQQASPMRLIAIGHPSSLAPGPPPTTPSPPDALFGERFSCVRSRSPAAKARRDTSLKPEPKRFRCYNRRRSLLSYSLSDIPNPCASYSLSTPPSAFPSIWLSLFTTLPIYLCIPYFLLERAPSALAALGTFVLSHNAIAWTHSFDCTSSLSLPGEFAVLANPALRRPVVDCRLPPTCTPPTDRLYRYRSSPNRQYAMGQSSPTPGTQMMYPYGNLQQQQQQQQQSLQHMSRQSPPQPTWEVPQNHAPYYAQQGPGGNRENAGHLMARTDINTSQPSVSSSIGYSNSMATTQSLATTNYFPGVIDTSPWGQKVCEELEQFPSLDSDVTDFSHGMMAHDENTPIIDLRQYHGMPQQETDNMQNYHPHASRRLSESSFSISSTGGALPESAPYEEMGSQEPVPYASEYDSWGHTEPSTNHLLSPLASPRRSQYDGVVRSGSRARASPAPHNNVRSSPYSLDSSSRFKRWSTGHAPTSTPTSARPISQVSDRYAPYGARMNPHHSMPAYPPSAYNNFGLSPQNVLYSQTAPQHPSNPQYFAHQEQPQYHLEVPRPLPSQGLFRLLQSNADRHGGCSSHFADLSDPPDLYSSLHEEALNPPESDMNPSDPDLIPHEQDLRFVGDLYTPRWVRGHGNKREGWCGLCKPGRWLVLKNSAFWYDKSFTHGVSAATGAAFQGPQDTRRTEGNLDVWEGLCGSCGEWIALVSNKKKGTTWFRHAYKCHTHPKVKDGPKRRRETQAGRVRAASSVSATSSSYPIKQDVSPSDAPSHRHSTPTPTPGSSSMHYGMQGGPSSTPLRHSTPTSTPQVNNSYYPSSTSYPTPSSATPTMNSLRTPTAASFAEAHEHRHEPVVGMFTTPLQSLSSFSGHSYSPNLAHQVSEPELVGIRTTTTALNSIASMI</sequence>
<reference evidence="3 4" key="1">
    <citation type="journal article" date="2014" name="PLoS ONE">
        <title>De novo Genome Assembly of the Fungal Plant Pathogen Pyrenophora semeniperda.</title>
        <authorList>
            <person name="Soliai M.M."/>
            <person name="Meyer S.E."/>
            <person name="Udall J.A."/>
            <person name="Elzinga D.E."/>
            <person name="Hermansen R.A."/>
            <person name="Bodily P.M."/>
            <person name="Hart A.A."/>
            <person name="Coleman C.E."/>
        </authorList>
    </citation>
    <scope>NUCLEOTIDE SEQUENCE [LARGE SCALE GENOMIC DNA]</scope>
    <source>
        <strain evidence="3 4">CCB06</strain>
        <tissue evidence="3">Mycelium</tissue>
    </source>
</reference>
<accession>A0A3M7M629</accession>
<proteinExistence type="predicted"/>
<feature type="region of interest" description="Disordered" evidence="1">
    <location>
        <begin position="339"/>
        <end position="358"/>
    </location>
</feature>
<dbReference type="EMBL" id="KE747823">
    <property type="protein sequence ID" value="RMZ69864.1"/>
    <property type="molecule type" value="Genomic_DNA"/>
</dbReference>
<feature type="region of interest" description="Disordered" evidence="1">
    <location>
        <begin position="869"/>
        <end position="974"/>
    </location>
</feature>
<evidence type="ECO:0000313" key="3">
    <source>
        <dbReference type="EMBL" id="RMZ69864.1"/>
    </source>
</evidence>
<evidence type="ECO:0000313" key="4">
    <source>
        <dbReference type="Proteomes" id="UP000265663"/>
    </source>
</evidence>
<dbReference type="PANTHER" id="PTHR28125:SF3">
    <property type="entry name" value="TRANSCRIPTION REGULATOR RUA1 C-TERMINAL DOMAIN-CONTAINING PROTEIN"/>
    <property type="match status" value="1"/>
</dbReference>
<feature type="compositionally biased region" description="Polar residues" evidence="1">
    <location>
        <begin position="618"/>
        <end position="630"/>
    </location>
</feature>
<dbReference type="InterPro" id="IPR028012">
    <property type="entry name" value="Rua1_C"/>
</dbReference>
<feature type="region of interest" description="Disordered" evidence="1">
    <location>
        <begin position="513"/>
        <end position="630"/>
    </location>
</feature>
<feature type="region of interest" description="Disordered" evidence="1">
    <location>
        <begin position="1"/>
        <end position="27"/>
    </location>
</feature>
<evidence type="ECO:0000256" key="1">
    <source>
        <dbReference type="SAM" id="MobiDB-lite"/>
    </source>
</evidence>
<feature type="domain" description="Transcription regulator Rua1 C-terminal" evidence="2">
    <location>
        <begin position="767"/>
        <end position="866"/>
    </location>
</feature>
<feature type="compositionally biased region" description="Polar residues" evidence="1">
    <location>
        <begin position="934"/>
        <end position="953"/>
    </location>
</feature>
<feature type="compositionally biased region" description="Low complexity" evidence="1">
    <location>
        <begin position="954"/>
        <end position="971"/>
    </location>
</feature>
<feature type="compositionally biased region" description="Basic residues" evidence="1">
    <location>
        <begin position="869"/>
        <end position="879"/>
    </location>
</feature>
<feature type="region of interest" description="Disordered" evidence="1">
    <location>
        <begin position="41"/>
        <end position="102"/>
    </location>
</feature>
<dbReference type="Proteomes" id="UP000265663">
    <property type="component" value="Unassembled WGS sequence"/>
</dbReference>
<evidence type="ECO:0000259" key="2">
    <source>
        <dbReference type="Pfam" id="PF14616"/>
    </source>
</evidence>